<proteinExistence type="predicted"/>
<reference evidence="2" key="1">
    <citation type="submission" date="2015-11" db="EMBL/GenBank/DDBJ databases">
        <title>De novo transcriptome assembly of four potential Pierce s Disease insect vectors from Arizona vineyards.</title>
        <authorList>
            <person name="Tassone E.E."/>
        </authorList>
    </citation>
    <scope>NUCLEOTIDE SEQUENCE</scope>
</reference>
<evidence type="ECO:0000256" key="1">
    <source>
        <dbReference type="SAM" id="MobiDB-lite"/>
    </source>
</evidence>
<evidence type="ECO:0000313" key="2">
    <source>
        <dbReference type="EMBL" id="JAS54044.1"/>
    </source>
</evidence>
<feature type="region of interest" description="Disordered" evidence="1">
    <location>
        <begin position="1"/>
        <end position="37"/>
    </location>
</feature>
<feature type="non-terminal residue" evidence="2">
    <location>
        <position position="209"/>
    </location>
</feature>
<dbReference type="EMBL" id="GECZ01015725">
    <property type="protein sequence ID" value="JAS54044.1"/>
    <property type="molecule type" value="Transcribed_RNA"/>
</dbReference>
<name>A0A1B6FV57_9HEMI</name>
<dbReference type="AlphaFoldDB" id="A0A1B6FV57"/>
<sequence>MSDYSPDSSCLSSLGDCASASSRECPSGECSQNPESQETIHLDCTQARSCSSKSYNGVYKSSNVMEGDLTIVDAFSLPDFSKGTNDNGNNIKKSPQKPITYTMKKKKLEHFIDNLFFKVANEKVGQPTELDSERTDLKTDVEIPDDVGRQVKDEDNLDSTVATLKITSCSSVSCKKEIKTEKKSDVDDVEDSNDTQDRSFAMSLVSVKI</sequence>
<gene>
    <name evidence="2" type="ORF">g.5593</name>
</gene>
<organism evidence="2">
    <name type="scientific">Cuerna arida</name>
    <dbReference type="NCBI Taxonomy" id="1464854"/>
    <lineage>
        <taxon>Eukaryota</taxon>
        <taxon>Metazoa</taxon>
        <taxon>Ecdysozoa</taxon>
        <taxon>Arthropoda</taxon>
        <taxon>Hexapoda</taxon>
        <taxon>Insecta</taxon>
        <taxon>Pterygota</taxon>
        <taxon>Neoptera</taxon>
        <taxon>Paraneoptera</taxon>
        <taxon>Hemiptera</taxon>
        <taxon>Auchenorrhyncha</taxon>
        <taxon>Membracoidea</taxon>
        <taxon>Cicadellidae</taxon>
        <taxon>Cicadellinae</taxon>
        <taxon>Proconiini</taxon>
        <taxon>Cuerna</taxon>
    </lineage>
</organism>
<protein>
    <submittedName>
        <fullName evidence="2">Uncharacterized protein</fullName>
    </submittedName>
</protein>
<feature type="compositionally biased region" description="Low complexity" evidence="1">
    <location>
        <begin position="1"/>
        <end position="22"/>
    </location>
</feature>
<accession>A0A1B6FV57</accession>